<dbReference type="OMA" id="HRIYTES"/>
<dbReference type="KEGG" id="cqi:110707062"/>
<gene>
    <name evidence="8" type="primary">LOC110707062</name>
</gene>
<evidence type="ECO:0000256" key="3">
    <source>
        <dbReference type="ARBA" id="ARBA00018111"/>
    </source>
</evidence>
<dbReference type="PANTHER" id="PTHR33602">
    <property type="entry name" value="REGULATORY PROTEIN RECX FAMILY PROTEIN"/>
    <property type="match status" value="1"/>
</dbReference>
<dbReference type="Gene3D" id="1.10.10.10">
    <property type="entry name" value="Winged helix-like DNA-binding domain superfamily/Winged helix DNA-binding domain"/>
    <property type="match status" value="3"/>
</dbReference>
<dbReference type="PANTHER" id="PTHR33602:SF1">
    <property type="entry name" value="REGULATORY PROTEIN RECX FAMILY PROTEIN"/>
    <property type="match status" value="1"/>
</dbReference>
<dbReference type="GeneID" id="110707062"/>
<evidence type="ECO:0000313" key="9">
    <source>
        <dbReference type="Proteomes" id="UP000596660"/>
    </source>
</evidence>
<dbReference type="Proteomes" id="UP000596660">
    <property type="component" value="Unplaced"/>
</dbReference>
<evidence type="ECO:0000259" key="6">
    <source>
        <dbReference type="Pfam" id="PF21981"/>
    </source>
</evidence>
<evidence type="ECO:0000259" key="5">
    <source>
        <dbReference type="Pfam" id="PF02631"/>
    </source>
</evidence>
<proteinExistence type="inferred from homology"/>
<name>A0A803LQC8_CHEQI</name>
<dbReference type="InterPro" id="IPR036388">
    <property type="entry name" value="WH-like_DNA-bd_sf"/>
</dbReference>
<dbReference type="Pfam" id="PF21982">
    <property type="entry name" value="RecX_HTH1"/>
    <property type="match status" value="1"/>
</dbReference>
<feature type="domain" description="RecX first three-helical" evidence="7">
    <location>
        <begin position="222"/>
        <end position="256"/>
    </location>
</feature>
<comment type="subcellular location">
    <subcellularLocation>
        <location evidence="1">Cytoplasm</location>
    </subcellularLocation>
</comment>
<dbReference type="InterPro" id="IPR003783">
    <property type="entry name" value="Regulatory_RecX"/>
</dbReference>
<sequence length="382" mass="43793">MSTMPATNLINKLSLNLHPRFVSLPWLKRSVIRCFSHKADGPELPVRYIPKKHRVVEQAGCSSSVDNAPIHRIYTESSSSNGIRRHRVNHPRESRIDHEPSNVSFVESHVPGLNEFNKPDKIAAGSLETESVKTFAVEYMNVPDEVVQELRIFKRDVRGQGCKLNQENYNYNGAMDSEYLEGFEEDIEEPIEGLEAEHNDGIDESKQKRSKICRTKQDVEKKAVELLAKRAYTGVELRKKLVAKDFHVDVVEAVVSDFQNRGLINDSLYAEIFSNSRWKSSSWGPRRIKQALVKKGVSEGDVKKAVKQVFEDGEECDLRSSTKLSNSTLQQLYVRASKQWQLSQNVPYEKRKARIIRWLQYRGFDWAVVSIILKKLESNYSP</sequence>
<evidence type="ECO:0000256" key="4">
    <source>
        <dbReference type="ARBA" id="ARBA00022490"/>
    </source>
</evidence>
<evidence type="ECO:0000256" key="1">
    <source>
        <dbReference type="ARBA" id="ARBA00004496"/>
    </source>
</evidence>
<reference evidence="8" key="1">
    <citation type="journal article" date="2017" name="Nature">
        <title>The genome of Chenopodium quinoa.</title>
        <authorList>
            <person name="Jarvis D.E."/>
            <person name="Ho Y.S."/>
            <person name="Lightfoot D.J."/>
            <person name="Schmoeckel S.M."/>
            <person name="Li B."/>
            <person name="Borm T.J.A."/>
            <person name="Ohyanagi H."/>
            <person name="Mineta K."/>
            <person name="Michell C.T."/>
            <person name="Saber N."/>
            <person name="Kharbatia N.M."/>
            <person name="Rupper R.R."/>
            <person name="Sharp A.R."/>
            <person name="Dally N."/>
            <person name="Boughton B.A."/>
            <person name="Woo Y.H."/>
            <person name="Gao G."/>
            <person name="Schijlen E.G.W.M."/>
            <person name="Guo X."/>
            <person name="Momin A.A."/>
            <person name="Negrao S."/>
            <person name="Al-Babili S."/>
            <person name="Gehring C."/>
            <person name="Roessner U."/>
            <person name="Jung C."/>
            <person name="Murphy K."/>
            <person name="Arold S.T."/>
            <person name="Gojobori T."/>
            <person name="van der Linden C.G."/>
            <person name="van Loo E.N."/>
            <person name="Jellen E.N."/>
            <person name="Maughan P.J."/>
            <person name="Tester M."/>
        </authorList>
    </citation>
    <scope>NUCLEOTIDE SEQUENCE [LARGE SCALE GENOMIC DNA]</scope>
    <source>
        <strain evidence="8">cv. PI 614886</strain>
    </source>
</reference>
<keyword evidence="9" id="KW-1185">Reference proteome</keyword>
<dbReference type="GO" id="GO:0005737">
    <property type="term" value="C:cytoplasm"/>
    <property type="evidence" value="ECO:0007669"/>
    <property type="project" value="UniProtKB-SubCell"/>
</dbReference>
<comment type="similarity">
    <text evidence="2">Belongs to the RecX family.</text>
</comment>
<feature type="domain" description="RecX second three-helical" evidence="5">
    <location>
        <begin position="265"/>
        <end position="305"/>
    </location>
</feature>
<dbReference type="Gramene" id="AUR62017157-RA">
    <property type="protein sequence ID" value="AUR62017157-RA:cds"/>
    <property type="gene ID" value="AUR62017157"/>
</dbReference>
<protein>
    <recommendedName>
        <fullName evidence="3">Regulatory protein RecX</fullName>
    </recommendedName>
</protein>
<dbReference type="InterPro" id="IPR053925">
    <property type="entry name" value="RecX_HTH_3rd"/>
</dbReference>
<dbReference type="InterPro" id="IPR053926">
    <property type="entry name" value="RecX_HTH_1st"/>
</dbReference>
<feature type="domain" description="RecX third three-helical" evidence="6">
    <location>
        <begin position="330"/>
        <end position="370"/>
    </location>
</feature>
<dbReference type="RefSeq" id="XP_021740784.1">
    <property type="nucleotide sequence ID" value="XM_021885092.1"/>
</dbReference>
<dbReference type="OrthoDB" id="543346at2759"/>
<dbReference type="EnsemblPlants" id="AUR62017157-RA">
    <property type="protein sequence ID" value="AUR62017157-RA:cds"/>
    <property type="gene ID" value="AUR62017157"/>
</dbReference>
<evidence type="ECO:0000256" key="2">
    <source>
        <dbReference type="ARBA" id="ARBA00009695"/>
    </source>
</evidence>
<accession>A0A803LQC8</accession>
<organism evidence="8 9">
    <name type="scientific">Chenopodium quinoa</name>
    <name type="common">Quinoa</name>
    <dbReference type="NCBI Taxonomy" id="63459"/>
    <lineage>
        <taxon>Eukaryota</taxon>
        <taxon>Viridiplantae</taxon>
        <taxon>Streptophyta</taxon>
        <taxon>Embryophyta</taxon>
        <taxon>Tracheophyta</taxon>
        <taxon>Spermatophyta</taxon>
        <taxon>Magnoliopsida</taxon>
        <taxon>eudicotyledons</taxon>
        <taxon>Gunneridae</taxon>
        <taxon>Pentapetalae</taxon>
        <taxon>Caryophyllales</taxon>
        <taxon>Chenopodiaceae</taxon>
        <taxon>Chenopodioideae</taxon>
        <taxon>Atripliceae</taxon>
        <taxon>Chenopodium</taxon>
    </lineage>
</organism>
<dbReference type="AlphaFoldDB" id="A0A803LQC8"/>
<dbReference type="Pfam" id="PF21981">
    <property type="entry name" value="RecX_HTH3"/>
    <property type="match status" value="1"/>
</dbReference>
<dbReference type="Pfam" id="PF02631">
    <property type="entry name" value="RecX_HTH2"/>
    <property type="match status" value="1"/>
</dbReference>
<dbReference type="GO" id="GO:0006282">
    <property type="term" value="P:regulation of DNA repair"/>
    <property type="evidence" value="ECO:0007669"/>
    <property type="project" value="InterPro"/>
</dbReference>
<dbReference type="HAMAP" id="MF_01114">
    <property type="entry name" value="RecX"/>
    <property type="match status" value="1"/>
</dbReference>
<keyword evidence="4" id="KW-0963">Cytoplasm</keyword>
<evidence type="ECO:0000313" key="8">
    <source>
        <dbReference type="EnsemblPlants" id="AUR62017157-RA:cds"/>
    </source>
</evidence>
<dbReference type="InterPro" id="IPR053924">
    <property type="entry name" value="RecX_HTH_2nd"/>
</dbReference>
<reference evidence="8" key="2">
    <citation type="submission" date="2021-03" db="UniProtKB">
        <authorList>
            <consortium name="EnsemblPlants"/>
        </authorList>
    </citation>
    <scope>IDENTIFICATION</scope>
</reference>
<evidence type="ECO:0000259" key="7">
    <source>
        <dbReference type="Pfam" id="PF21982"/>
    </source>
</evidence>